<feature type="region of interest" description="Disordered" evidence="2">
    <location>
        <begin position="802"/>
        <end position="871"/>
    </location>
</feature>
<keyword evidence="1" id="KW-0808">Transferase</keyword>
<feature type="region of interest" description="Disordered" evidence="2">
    <location>
        <begin position="1"/>
        <end position="182"/>
    </location>
</feature>
<dbReference type="STRING" id="105696.A0A1Y2M535"/>
<feature type="domain" description="Glycosyltransferase family 28 N-terminal" evidence="3">
    <location>
        <begin position="264"/>
        <end position="423"/>
    </location>
</feature>
<keyword evidence="6" id="KW-1185">Reference proteome</keyword>
<feature type="compositionally biased region" description="Low complexity" evidence="2">
    <location>
        <begin position="1135"/>
        <end position="1144"/>
    </location>
</feature>
<dbReference type="PANTHER" id="PTHR48050">
    <property type="entry name" value="STEROL 3-BETA-GLUCOSYLTRANSFERASE"/>
    <property type="match status" value="1"/>
</dbReference>
<evidence type="ECO:0000313" key="6">
    <source>
        <dbReference type="Proteomes" id="UP000193240"/>
    </source>
</evidence>
<name>A0A1Y2M535_EPING</name>
<protein>
    <submittedName>
        <fullName evidence="5">Uncharacterized protein</fullName>
    </submittedName>
</protein>
<feature type="compositionally biased region" description="Basic and acidic residues" evidence="2">
    <location>
        <begin position="53"/>
        <end position="62"/>
    </location>
</feature>
<dbReference type="AlphaFoldDB" id="A0A1Y2M535"/>
<dbReference type="Gene3D" id="3.40.50.2000">
    <property type="entry name" value="Glycogen Phosphorylase B"/>
    <property type="match status" value="2"/>
</dbReference>
<dbReference type="EMBL" id="KZ107841">
    <property type="protein sequence ID" value="OSS50939.1"/>
    <property type="molecule type" value="Genomic_DNA"/>
</dbReference>
<feature type="compositionally biased region" description="Basic and acidic residues" evidence="2">
    <location>
        <begin position="1245"/>
        <end position="1272"/>
    </location>
</feature>
<evidence type="ECO:0000259" key="4">
    <source>
        <dbReference type="Pfam" id="PF06722"/>
    </source>
</evidence>
<feature type="compositionally biased region" description="Basic and acidic residues" evidence="2">
    <location>
        <begin position="1117"/>
        <end position="1133"/>
    </location>
</feature>
<sequence>MATSKPEQAMISPTGMVINEPTFPNIDSDSAARENSTTISFPTPGDPSPAHISQHDFTKPEEATQPLETETQQAFARRPMQNRAATERPKPSAKHSILRNMPAARKSRPAPVQRATTITFDHSSSESDSSDDDDNDDKHAPAKSTSHDPTLQKEESNIGSQDPSRRRRKSSTMNPFARFKVSNEHFQTRGSVKSDGRLKLSILEEDMGSGYIAKALGAIIPKHGKDGEGPSAESYDALEADAEKITPEEDEMENDPSRRLKLNIVIIIIGSRGDIQPFIRIGKILKEDYGHRVRIATHPAFKDFVQKDSGLEFFSVGGNPAELMAFMVKNPGLIPNLDTIKGGEIGRRRAQMYEMFKGMWRACINATDDETDHMNAKMMYDKAPFVADAIIANPPSFAPAHIAEKLGIPLHMMFTFPYTPTTQFPHPLANIKVSNVEPSYSNFMSYPLVEMMMWQGLGDLINRFRTEILHLEDISTLWAPGQLYRLKVPYTYMWSPGIIPKPKDWGPEIDVTGFVFLDLASNYKPPDDLKKFLDDGEPPVYIGFGSIVVDDPDKFTSMIFEAVKMAGVRALVSKGWGGFGSNSDCPDNIFMLENTPHDWLFPKCKAVVHHGGAGTCAIGLKLAKPTMIVPFFGDQPFWGAMVSKAKAGAHECVPYKNLTAEKLAEGIKQCLTEEAQKNVQKIADSIEAEGDGALNAVRSFHRSLPLRGEASMRCDFLDNRPATWKIKNTNVKLSALAAEILVNKKKLKWNELRLIRHYEWNDFGGPGEPVTGLWGSIYTTLTDAALGVGSVPVEMGKSLKKREKLWEKKRKHQKKMQQKKETMQRANAELGKEKRNSAEQHVAEQEKKQSGGRPKPEREESAMSRISEPEQTLNEELAHEAEFGFRKTGHALARFPMNLTLALTQGFHNAPRLYGDETVRRPPRVTGLHSGLRAGRDEFVYGVSDGVTGIVTQPIRGAKEKGVMGAVRGVGFGIGGFVLKDIAALLGPTAYLMKGLDAEYMKKYQPTTFIRRSRISQGQQELDQLEHKTRVTDIREAEGKATKVKENRDEVEEDVSIRWEALRHAIEEEKKQNKKGIIASLTGTGEKKAGTMVPRKNTVVEKPNKSGTTAPLAQAETKSKDYDQIKKSFEKQNRRSSTLNRSSTEPLARSSWDEARAHKRTSSRQGKNERRNSIHEEPELEETHVLGNAHIKDDKDSDEDEKRHDPVPSKPSAKPESKEELKQDQNLSKERSHLSAESRPSADSSSEKTKVGSETMDWVKMRQEAEGREDGGRTWNVAA</sequence>
<dbReference type="OMA" id="YTNFMSY"/>
<dbReference type="GO" id="GO:0005975">
    <property type="term" value="P:carbohydrate metabolic process"/>
    <property type="evidence" value="ECO:0007669"/>
    <property type="project" value="InterPro"/>
</dbReference>
<evidence type="ECO:0000256" key="2">
    <source>
        <dbReference type="SAM" id="MobiDB-lite"/>
    </source>
</evidence>
<dbReference type="Pfam" id="PF06722">
    <property type="entry name" value="EryCIII-like_C"/>
    <property type="match status" value="1"/>
</dbReference>
<dbReference type="Proteomes" id="UP000193240">
    <property type="component" value="Unassembled WGS sequence"/>
</dbReference>
<dbReference type="InterPro" id="IPR004276">
    <property type="entry name" value="GlycoTrans_28_N"/>
</dbReference>
<feature type="compositionally biased region" description="Basic and acidic residues" evidence="2">
    <location>
        <begin position="830"/>
        <end position="862"/>
    </location>
</feature>
<dbReference type="InterPro" id="IPR002213">
    <property type="entry name" value="UDP_glucos_trans"/>
</dbReference>
<dbReference type="SUPFAM" id="SSF53756">
    <property type="entry name" value="UDP-Glycosyltransferase/glycogen phosphorylase"/>
    <property type="match status" value="1"/>
</dbReference>
<evidence type="ECO:0000259" key="3">
    <source>
        <dbReference type="Pfam" id="PF03033"/>
    </source>
</evidence>
<dbReference type="CDD" id="cd03784">
    <property type="entry name" value="GT1_Gtf-like"/>
    <property type="match status" value="1"/>
</dbReference>
<accession>A0A1Y2M535</accession>
<feature type="compositionally biased region" description="Basic residues" evidence="2">
    <location>
        <begin position="802"/>
        <end position="817"/>
    </location>
</feature>
<dbReference type="FunFam" id="3.40.50.2000:FF:000100">
    <property type="entry name" value="Glycosyltransferase family 1 protein"/>
    <property type="match status" value="1"/>
</dbReference>
<reference evidence="5 6" key="1">
    <citation type="journal article" date="2017" name="Genome Announc.">
        <title>Genome sequence of the saprophytic ascomycete Epicoccum nigrum ICMP 19927 strain isolated from New Zealand.</title>
        <authorList>
            <person name="Fokin M."/>
            <person name="Fleetwood D."/>
            <person name="Weir B.S."/>
            <person name="Villas-Boas S.G."/>
        </authorList>
    </citation>
    <scope>NUCLEOTIDE SEQUENCE [LARGE SCALE GENOMIC DNA]</scope>
    <source>
        <strain evidence="5 6">ICMP 19927</strain>
    </source>
</reference>
<dbReference type="Pfam" id="PF03033">
    <property type="entry name" value="Glyco_transf_28"/>
    <property type="match status" value="1"/>
</dbReference>
<dbReference type="InParanoid" id="A0A1Y2M535"/>
<proteinExistence type="predicted"/>
<evidence type="ECO:0000313" key="5">
    <source>
        <dbReference type="EMBL" id="OSS50939.1"/>
    </source>
</evidence>
<feature type="domain" description="Erythromycin biosynthesis protein CIII-like C-terminal" evidence="4">
    <location>
        <begin position="583"/>
        <end position="685"/>
    </location>
</feature>
<dbReference type="GO" id="GO:0016906">
    <property type="term" value="F:sterol 3-beta-glucosyltransferase activity"/>
    <property type="evidence" value="ECO:0007669"/>
    <property type="project" value="UniProtKB-ARBA"/>
</dbReference>
<evidence type="ECO:0000256" key="1">
    <source>
        <dbReference type="ARBA" id="ARBA00022679"/>
    </source>
</evidence>
<dbReference type="PANTHER" id="PTHR48050:SF5">
    <property type="entry name" value="UDP-GLUCOSE,STEROL TRANSFERASE"/>
    <property type="match status" value="1"/>
</dbReference>
<feature type="compositionally biased region" description="Basic and acidic residues" evidence="2">
    <location>
        <begin position="1166"/>
        <end position="1236"/>
    </location>
</feature>
<organism evidence="5 6">
    <name type="scientific">Epicoccum nigrum</name>
    <name type="common">Soil fungus</name>
    <name type="synonym">Epicoccum purpurascens</name>
    <dbReference type="NCBI Taxonomy" id="105696"/>
    <lineage>
        <taxon>Eukaryota</taxon>
        <taxon>Fungi</taxon>
        <taxon>Dikarya</taxon>
        <taxon>Ascomycota</taxon>
        <taxon>Pezizomycotina</taxon>
        <taxon>Dothideomycetes</taxon>
        <taxon>Pleosporomycetidae</taxon>
        <taxon>Pleosporales</taxon>
        <taxon>Pleosporineae</taxon>
        <taxon>Didymellaceae</taxon>
        <taxon>Epicoccum</taxon>
    </lineage>
</organism>
<feature type="region of interest" description="Disordered" evidence="2">
    <location>
        <begin position="1086"/>
        <end position="1279"/>
    </location>
</feature>
<dbReference type="InterPro" id="IPR050426">
    <property type="entry name" value="Glycosyltransferase_28"/>
</dbReference>
<feature type="compositionally biased region" description="Polar residues" evidence="2">
    <location>
        <begin position="25"/>
        <end position="41"/>
    </location>
</feature>
<dbReference type="InterPro" id="IPR010610">
    <property type="entry name" value="EryCIII-like_C"/>
</dbReference>
<dbReference type="FunFam" id="3.40.50.2000:FF:000009">
    <property type="entry name" value="Sterol 3-beta-glucosyltransferase UGT80A2"/>
    <property type="match status" value="1"/>
</dbReference>
<gene>
    <name evidence="5" type="ORF">B5807_04412</name>
</gene>